<evidence type="ECO:0000256" key="2">
    <source>
        <dbReference type="ARBA" id="ARBA00022730"/>
    </source>
</evidence>
<evidence type="ECO:0000256" key="4">
    <source>
        <dbReference type="ARBA" id="ARBA00022980"/>
    </source>
</evidence>
<keyword evidence="4 7" id="KW-0689">Ribosomal protein</keyword>
<dbReference type="PANTHER" id="PTHR12899:SF3">
    <property type="entry name" value="LARGE RIBOSOMAL SUBUNIT PROTEIN UL18M"/>
    <property type="match status" value="1"/>
</dbReference>
<protein>
    <recommendedName>
        <fullName evidence="6 7">Large ribosomal subunit protein uL18</fullName>
    </recommendedName>
</protein>
<reference evidence="9" key="2">
    <citation type="submission" date="2016-01" db="EMBL/GenBank/DDBJ databases">
        <title>Six Aerococcus type strain genome sequencing and assembly using PacBio and Illumina Hiseq.</title>
        <authorList>
            <person name="Carkaci D."/>
            <person name="Dargis R."/>
            <person name="Nielsen X.C."/>
            <person name="Skovgaard O."/>
            <person name="Fuursted K."/>
            <person name="Christensen J.J."/>
        </authorList>
    </citation>
    <scope>NUCLEOTIDE SEQUENCE [LARGE SCALE GENOMIC DNA]</scope>
    <source>
        <strain evidence="9">CCUG42038B</strain>
    </source>
</reference>
<keyword evidence="9" id="KW-1185">Reference proteome</keyword>
<dbReference type="Proteomes" id="UP000062260">
    <property type="component" value="Chromosome"/>
</dbReference>
<dbReference type="SUPFAM" id="SSF53137">
    <property type="entry name" value="Translational machinery components"/>
    <property type="match status" value="1"/>
</dbReference>
<name>A0A0X8FKT0_9LACT</name>
<keyword evidence="5 7" id="KW-0687">Ribonucleoprotein</keyword>
<evidence type="ECO:0000256" key="3">
    <source>
        <dbReference type="ARBA" id="ARBA00022884"/>
    </source>
</evidence>
<proteinExistence type="inferred from homology"/>
<dbReference type="InterPro" id="IPR057268">
    <property type="entry name" value="Ribosomal_L18"/>
</dbReference>
<dbReference type="KEGG" id="auh:AWM75_03555"/>
<accession>A0A0X8FKT0</accession>
<dbReference type="STRING" id="128944.AWM75_03555"/>
<evidence type="ECO:0000313" key="8">
    <source>
        <dbReference type="EMBL" id="AMB99134.1"/>
    </source>
</evidence>
<reference evidence="8 9" key="1">
    <citation type="journal article" date="2016" name="Genome Announc.">
        <title>Complete Genome Sequences of Aerococcus christensenii CCUG 28831T, Aerococcus sanguinicola CCUG 43001T, Aerococcus urinae CCUG 36881T, Aerococcus urinaeequi CCUG 28094T, Aerococcus urinaehominis CCUG 42038 BT, and Aerococcus viridans CCUG 4311T.</title>
        <authorList>
            <person name="Carkaci D."/>
            <person name="Dargis R."/>
            <person name="Nielsen X.C."/>
            <person name="Skovgaard O."/>
            <person name="Fuursted K."/>
            <person name="Christensen J.J."/>
        </authorList>
    </citation>
    <scope>NUCLEOTIDE SEQUENCE [LARGE SCALE GENOMIC DNA]</scope>
    <source>
        <strain evidence="8 9">CCUG42038B</strain>
    </source>
</reference>
<dbReference type="InterPro" id="IPR005484">
    <property type="entry name" value="Ribosomal_uL18_bac/plant/anim"/>
</dbReference>
<evidence type="ECO:0000256" key="5">
    <source>
        <dbReference type="ARBA" id="ARBA00023274"/>
    </source>
</evidence>
<dbReference type="Gene3D" id="3.30.420.100">
    <property type="match status" value="1"/>
</dbReference>
<dbReference type="EMBL" id="CP014163">
    <property type="protein sequence ID" value="AMB99134.1"/>
    <property type="molecule type" value="Genomic_DNA"/>
</dbReference>
<dbReference type="NCBIfam" id="TIGR00060">
    <property type="entry name" value="L18_bact"/>
    <property type="match status" value="1"/>
</dbReference>
<evidence type="ECO:0000256" key="1">
    <source>
        <dbReference type="ARBA" id="ARBA00007116"/>
    </source>
</evidence>
<dbReference type="PANTHER" id="PTHR12899">
    <property type="entry name" value="39S RIBOSOMAL PROTEIN L18, MITOCHONDRIAL"/>
    <property type="match status" value="1"/>
</dbReference>
<dbReference type="HAMAP" id="MF_01337_B">
    <property type="entry name" value="Ribosomal_uL18_B"/>
    <property type="match status" value="1"/>
</dbReference>
<evidence type="ECO:0000313" key="9">
    <source>
        <dbReference type="Proteomes" id="UP000062260"/>
    </source>
</evidence>
<dbReference type="GO" id="GO:0022625">
    <property type="term" value="C:cytosolic large ribosomal subunit"/>
    <property type="evidence" value="ECO:0007669"/>
    <property type="project" value="TreeGrafter"/>
</dbReference>
<dbReference type="FunFam" id="3.30.420.100:FF:000001">
    <property type="entry name" value="50S ribosomal protein L18"/>
    <property type="match status" value="1"/>
</dbReference>
<dbReference type="GO" id="GO:0008097">
    <property type="term" value="F:5S rRNA binding"/>
    <property type="evidence" value="ECO:0007669"/>
    <property type="project" value="TreeGrafter"/>
</dbReference>
<sequence length="121" mass="13328">MTILISKPDKNALRQKRHARIRTKISGTAECPRLNVFRSNKHIYAQLIDDVAGVTLASASDMEESLNKESKIESASAVGQAIAERAKEQNISGVVFDRAGYQYHGRVKALAEAARENGLEF</sequence>
<dbReference type="CDD" id="cd00432">
    <property type="entry name" value="Ribosomal_L18_L5e"/>
    <property type="match status" value="1"/>
</dbReference>
<dbReference type="Pfam" id="PF00861">
    <property type="entry name" value="Ribosomal_L18p"/>
    <property type="match status" value="1"/>
</dbReference>
<evidence type="ECO:0000256" key="6">
    <source>
        <dbReference type="ARBA" id="ARBA00035197"/>
    </source>
</evidence>
<evidence type="ECO:0000256" key="7">
    <source>
        <dbReference type="HAMAP-Rule" id="MF_01337"/>
    </source>
</evidence>
<keyword evidence="3 7" id="KW-0694">RNA-binding</keyword>
<dbReference type="AlphaFoldDB" id="A0A0X8FKT0"/>
<dbReference type="GO" id="GO:0006412">
    <property type="term" value="P:translation"/>
    <property type="evidence" value="ECO:0007669"/>
    <property type="project" value="UniProtKB-UniRule"/>
</dbReference>
<comment type="similarity">
    <text evidence="1 7">Belongs to the universal ribosomal protein uL18 family.</text>
</comment>
<keyword evidence="2 7" id="KW-0699">rRNA-binding</keyword>
<organism evidence="8 9">
    <name type="scientific">Aerococcus urinaehominis</name>
    <dbReference type="NCBI Taxonomy" id="128944"/>
    <lineage>
        <taxon>Bacteria</taxon>
        <taxon>Bacillati</taxon>
        <taxon>Bacillota</taxon>
        <taxon>Bacilli</taxon>
        <taxon>Lactobacillales</taxon>
        <taxon>Aerococcaceae</taxon>
        <taxon>Aerococcus</taxon>
    </lineage>
</organism>
<dbReference type="RefSeq" id="WP_067978298.1">
    <property type="nucleotide sequence ID" value="NZ_CP014163.1"/>
</dbReference>
<comment type="subunit">
    <text evidence="7">Part of the 50S ribosomal subunit; part of the 5S rRNA/L5/L18/L25 subcomplex. Contacts the 5S and 23S rRNAs.</text>
</comment>
<comment type="function">
    <text evidence="7">This is one of the proteins that bind and probably mediate the attachment of the 5S RNA into the large ribosomal subunit, where it forms part of the central protuberance.</text>
</comment>
<gene>
    <name evidence="7" type="primary">rplR</name>
    <name evidence="8" type="ORF">AWM75_03555</name>
</gene>
<dbReference type="GO" id="GO:0003735">
    <property type="term" value="F:structural constituent of ribosome"/>
    <property type="evidence" value="ECO:0007669"/>
    <property type="project" value="InterPro"/>
</dbReference>
<dbReference type="InterPro" id="IPR004389">
    <property type="entry name" value="Ribosomal_uL18_bac-type"/>
</dbReference>